<gene>
    <name evidence="1" type="ORF">J2S17_002688</name>
</gene>
<reference evidence="1 2" key="1">
    <citation type="submission" date="2023-07" db="EMBL/GenBank/DDBJ databases">
        <title>Genomic Encyclopedia of Type Strains, Phase IV (KMG-IV): sequencing the most valuable type-strain genomes for metagenomic binning, comparative biology and taxonomic classification.</title>
        <authorList>
            <person name="Goeker M."/>
        </authorList>
    </citation>
    <scope>NUCLEOTIDE SEQUENCE [LARGE SCALE GENOMIC DNA]</scope>
    <source>
        <strain evidence="1 2">DSM 23494</strain>
    </source>
</reference>
<dbReference type="EMBL" id="JAUSUB010000010">
    <property type="protein sequence ID" value="MDQ0270803.1"/>
    <property type="molecule type" value="Genomic_DNA"/>
</dbReference>
<evidence type="ECO:0000313" key="2">
    <source>
        <dbReference type="Proteomes" id="UP001238088"/>
    </source>
</evidence>
<evidence type="ECO:0000313" key="1">
    <source>
        <dbReference type="EMBL" id="MDQ0270803.1"/>
    </source>
</evidence>
<comment type="caution">
    <text evidence="1">The sequence shown here is derived from an EMBL/GenBank/DDBJ whole genome shotgun (WGS) entry which is preliminary data.</text>
</comment>
<name>A0ABU0AHR8_9BACI</name>
<protein>
    <submittedName>
        <fullName evidence="1">Uncharacterized protein</fullName>
    </submittedName>
</protein>
<keyword evidence="2" id="KW-1185">Reference proteome</keyword>
<proteinExistence type="predicted"/>
<sequence length="51" mass="5986">MNDLLAFRWEGKPVIRSIKDRDEHGRWDNTRYTIMSVSCLAIFKSDQVNGD</sequence>
<accession>A0ABU0AHR8</accession>
<organism evidence="1 2">
    <name type="scientific">Cytobacillus purgationiresistens</name>
    <dbReference type="NCBI Taxonomy" id="863449"/>
    <lineage>
        <taxon>Bacteria</taxon>
        <taxon>Bacillati</taxon>
        <taxon>Bacillota</taxon>
        <taxon>Bacilli</taxon>
        <taxon>Bacillales</taxon>
        <taxon>Bacillaceae</taxon>
        <taxon>Cytobacillus</taxon>
    </lineage>
</organism>
<dbReference type="Proteomes" id="UP001238088">
    <property type="component" value="Unassembled WGS sequence"/>
</dbReference>